<accession>A0A167TK41</accession>
<dbReference type="EMBL" id="AZHB01000014">
    <property type="protein sequence ID" value="OAA60682.1"/>
    <property type="molecule type" value="Genomic_DNA"/>
</dbReference>
<dbReference type="Proteomes" id="UP000076744">
    <property type="component" value="Unassembled WGS sequence"/>
</dbReference>
<gene>
    <name evidence="1" type="ORF">ISF_05721</name>
</gene>
<comment type="caution">
    <text evidence="1">The sequence shown here is derived from an EMBL/GenBank/DDBJ whole genome shotgun (WGS) entry which is preliminary data.</text>
</comment>
<organism evidence="1 2">
    <name type="scientific">Cordyceps fumosorosea (strain ARSEF 2679)</name>
    <name type="common">Isaria fumosorosea</name>
    <dbReference type="NCBI Taxonomy" id="1081104"/>
    <lineage>
        <taxon>Eukaryota</taxon>
        <taxon>Fungi</taxon>
        <taxon>Dikarya</taxon>
        <taxon>Ascomycota</taxon>
        <taxon>Pezizomycotina</taxon>
        <taxon>Sordariomycetes</taxon>
        <taxon>Hypocreomycetidae</taxon>
        <taxon>Hypocreales</taxon>
        <taxon>Cordycipitaceae</taxon>
        <taxon>Cordyceps</taxon>
    </lineage>
</organism>
<proteinExistence type="predicted"/>
<dbReference type="AlphaFoldDB" id="A0A167TK41"/>
<reference evidence="1 2" key="1">
    <citation type="journal article" date="2016" name="Genome Biol. Evol.">
        <title>Divergent and convergent evolution of fungal pathogenicity.</title>
        <authorList>
            <person name="Shang Y."/>
            <person name="Xiao G."/>
            <person name="Zheng P."/>
            <person name="Cen K."/>
            <person name="Zhan S."/>
            <person name="Wang C."/>
        </authorList>
    </citation>
    <scope>NUCLEOTIDE SEQUENCE [LARGE SCALE GENOMIC DNA]</scope>
    <source>
        <strain evidence="1 2">ARSEF 2679</strain>
    </source>
</reference>
<evidence type="ECO:0000313" key="2">
    <source>
        <dbReference type="Proteomes" id="UP000076744"/>
    </source>
</evidence>
<dbReference type="GeneID" id="30022013"/>
<protein>
    <submittedName>
        <fullName evidence="1">Uncharacterized protein</fullName>
    </submittedName>
</protein>
<dbReference type="RefSeq" id="XP_018703353.1">
    <property type="nucleotide sequence ID" value="XM_018849326.1"/>
</dbReference>
<name>A0A167TK41_CORFA</name>
<keyword evidence="2" id="KW-1185">Reference proteome</keyword>
<evidence type="ECO:0000313" key="1">
    <source>
        <dbReference type="EMBL" id="OAA60682.1"/>
    </source>
</evidence>
<sequence length="145" mass="16749">MLASPQPQPKLYIRKRTAVLPEIWSFRERLHGPPQAHRVHHAMLVRHTLCQGRHRRPAKVQRHLLRTERKPAVMLDRKAVLGRHVLEVPPDDGRAVERRVHHRLDVATQQHLPVDQHRDARVRSDDGFGLLKVRVGEVGHAEDVG</sequence>